<sequence length="246" mass="27409">MSLRLPQLPVDPSAPFPPGESALRQPDGLLALGGDLSPVRLLNAYRHGIFPWYSEGQPILWWCPDPRTVFRTDGFRLSTRFRRTLRALPWVVRADTDFEAVIDACARSPRNGQDGTWITAEMRDAYVELHRLGHAHSIEVWDGDRLAGGLYGVSIGHMFFGESMFSADSGGSKAALAALAFRLREWGWPLIDAQVENPHLISLGARLIRREKFLAQVEGLTALTATAEPWTRQFGELTCAQLARTD</sequence>
<dbReference type="InterPro" id="IPR042203">
    <property type="entry name" value="Leu/Phe-tRNA_Trfase_C"/>
</dbReference>
<dbReference type="Gene3D" id="3.40.630.70">
    <property type="entry name" value="Leucyl/phenylalanyl-tRNA-protein transferase, C-terminal domain"/>
    <property type="match status" value="1"/>
</dbReference>
<comment type="subcellular location">
    <subcellularLocation>
        <location evidence="1 15">Cytoplasm</location>
    </subcellularLocation>
</comment>
<comment type="catalytic activity">
    <reaction evidence="7 15">
        <text>N-terminal L-lysyl-[protein] + L-leucyl-tRNA(Leu) = N-terminal L-leucyl-L-lysyl-[protein] + tRNA(Leu) + H(+)</text>
        <dbReference type="Rhea" id="RHEA:12340"/>
        <dbReference type="Rhea" id="RHEA-COMP:9613"/>
        <dbReference type="Rhea" id="RHEA-COMP:9622"/>
        <dbReference type="Rhea" id="RHEA-COMP:12670"/>
        <dbReference type="Rhea" id="RHEA-COMP:12671"/>
        <dbReference type="ChEBI" id="CHEBI:15378"/>
        <dbReference type="ChEBI" id="CHEBI:65249"/>
        <dbReference type="ChEBI" id="CHEBI:78442"/>
        <dbReference type="ChEBI" id="CHEBI:78494"/>
        <dbReference type="ChEBI" id="CHEBI:133043"/>
        <dbReference type="EC" id="2.3.2.6"/>
    </reaction>
</comment>
<dbReference type="NCBIfam" id="TIGR00667">
    <property type="entry name" value="aat"/>
    <property type="match status" value="1"/>
</dbReference>
<keyword evidence="2 15" id="KW-0963">Cytoplasm</keyword>
<evidence type="ECO:0000313" key="16">
    <source>
        <dbReference type="EMBL" id="TWI12759.1"/>
    </source>
</evidence>
<reference evidence="16 17" key="1">
    <citation type="journal article" date="2015" name="Stand. Genomic Sci.">
        <title>Genomic Encyclopedia of Bacterial and Archaeal Type Strains, Phase III: the genomes of soil and plant-associated and newly described type strains.</title>
        <authorList>
            <person name="Whitman W.B."/>
            <person name="Woyke T."/>
            <person name="Klenk H.P."/>
            <person name="Zhou Y."/>
            <person name="Lilburn T.G."/>
            <person name="Beck B.J."/>
            <person name="De Vos P."/>
            <person name="Vandamme P."/>
            <person name="Eisen J.A."/>
            <person name="Garrity G."/>
            <person name="Hugenholtz P."/>
            <person name="Kyrpides N.C."/>
        </authorList>
    </citation>
    <scope>NUCLEOTIDE SEQUENCE [LARGE SCALE GENOMIC DNA]</scope>
    <source>
        <strain evidence="16 17">CGMCC 1.10136</strain>
    </source>
</reference>
<evidence type="ECO:0000256" key="4">
    <source>
        <dbReference type="ARBA" id="ARBA00023315"/>
    </source>
</evidence>
<dbReference type="GO" id="GO:0030163">
    <property type="term" value="P:protein catabolic process"/>
    <property type="evidence" value="ECO:0007669"/>
    <property type="project" value="UniProtKB-UniRule"/>
</dbReference>
<protein>
    <recommendedName>
        <fullName evidence="11 15">Leucyl/phenylalanyl-tRNA--protein transferase</fullName>
        <ecNumber evidence="10 15">2.3.2.6</ecNumber>
    </recommendedName>
    <alternativeName>
        <fullName evidence="12 15">L/F-transferase</fullName>
    </alternativeName>
    <alternativeName>
        <fullName evidence="13 15">Leucyltransferase</fullName>
    </alternativeName>
    <alternativeName>
        <fullName evidence="14 15">Phenyalanyltransferase</fullName>
    </alternativeName>
</protein>
<evidence type="ECO:0000256" key="2">
    <source>
        <dbReference type="ARBA" id="ARBA00022490"/>
    </source>
</evidence>
<evidence type="ECO:0000256" key="7">
    <source>
        <dbReference type="ARBA" id="ARBA00051538"/>
    </source>
</evidence>
<dbReference type="EMBL" id="VLKP01000003">
    <property type="protein sequence ID" value="TWI12759.1"/>
    <property type="molecule type" value="Genomic_DNA"/>
</dbReference>
<dbReference type="GO" id="GO:0008914">
    <property type="term" value="F:leucyl-tRNA--protein transferase activity"/>
    <property type="evidence" value="ECO:0007669"/>
    <property type="project" value="UniProtKB-UniRule"/>
</dbReference>
<dbReference type="InterPro" id="IPR004616">
    <property type="entry name" value="Leu/Phe-tRNA_Trfase"/>
</dbReference>
<evidence type="ECO:0000256" key="9">
    <source>
        <dbReference type="ARBA" id="ARBA00061535"/>
    </source>
</evidence>
<dbReference type="PANTHER" id="PTHR30098">
    <property type="entry name" value="LEUCYL/PHENYLALANYL-TRNA--PROTEIN TRANSFERASE"/>
    <property type="match status" value="1"/>
</dbReference>
<dbReference type="InterPro" id="IPR016181">
    <property type="entry name" value="Acyl_CoA_acyltransferase"/>
</dbReference>
<comment type="function">
    <text evidence="8 15">Functions in the N-end rule pathway of protein degradation where it conjugates Leu, Phe and, less efficiently, Met from aminoacyl-tRNAs to the N-termini of proteins containing an N-terminal arginine or lysine.</text>
</comment>
<dbReference type="HAMAP" id="MF_00688">
    <property type="entry name" value="Leu_Phe_trans"/>
    <property type="match status" value="1"/>
</dbReference>
<evidence type="ECO:0000256" key="13">
    <source>
        <dbReference type="ARBA" id="ARBA00077165"/>
    </source>
</evidence>
<comment type="similarity">
    <text evidence="9 15">Belongs to the L/F-transferase family.</text>
</comment>
<dbReference type="GO" id="GO:0005737">
    <property type="term" value="C:cytoplasm"/>
    <property type="evidence" value="ECO:0007669"/>
    <property type="project" value="UniProtKB-SubCell"/>
</dbReference>
<organism evidence="16 17">
    <name type="scientific">Aerolutibacter ruishenii</name>
    <dbReference type="NCBI Taxonomy" id="686800"/>
    <lineage>
        <taxon>Bacteria</taxon>
        <taxon>Pseudomonadati</taxon>
        <taxon>Pseudomonadota</taxon>
        <taxon>Gammaproteobacteria</taxon>
        <taxon>Lysobacterales</taxon>
        <taxon>Lysobacteraceae</taxon>
        <taxon>Aerolutibacter</taxon>
    </lineage>
</organism>
<keyword evidence="17" id="KW-1185">Reference proteome</keyword>
<name>A0A562LYN0_9GAMM</name>
<evidence type="ECO:0000256" key="15">
    <source>
        <dbReference type="HAMAP-Rule" id="MF_00688"/>
    </source>
</evidence>
<evidence type="ECO:0000256" key="12">
    <source>
        <dbReference type="ARBA" id="ARBA00077136"/>
    </source>
</evidence>
<dbReference type="PANTHER" id="PTHR30098:SF2">
    <property type="entry name" value="LEUCYL_PHENYLALANYL-TRNA--PROTEIN TRANSFERASE"/>
    <property type="match status" value="1"/>
</dbReference>
<accession>A0A562LYN0</accession>
<comment type="caution">
    <text evidence="16">The sequence shown here is derived from an EMBL/GenBank/DDBJ whole genome shotgun (WGS) entry which is preliminary data.</text>
</comment>
<dbReference type="EC" id="2.3.2.6" evidence="10 15"/>
<dbReference type="Proteomes" id="UP000316471">
    <property type="component" value="Unassembled WGS sequence"/>
</dbReference>
<keyword evidence="3 15" id="KW-0808">Transferase</keyword>
<dbReference type="FunFam" id="3.30.70.3550:FF:000001">
    <property type="entry name" value="Leucyl/phenylalanyl-tRNA--protein transferase"/>
    <property type="match status" value="1"/>
</dbReference>
<evidence type="ECO:0000256" key="10">
    <source>
        <dbReference type="ARBA" id="ARBA00066767"/>
    </source>
</evidence>
<dbReference type="InterPro" id="IPR042221">
    <property type="entry name" value="Leu/Phe-tRNA_Trfase_N"/>
</dbReference>
<proteinExistence type="inferred from homology"/>
<comment type="catalytic activity">
    <reaction evidence="6 15">
        <text>N-terminal L-arginyl-[protein] + L-leucyl-tRNA(Leu) = N-terminal L-leucyl-L-arginyl-[protein] + tRNA(Leu) + H(+)</text>
        <dbReference type="Rhea" id="RHEA:50416"/>
        <dbReference type="Rhea" id="RHEA-COMP:9613"/>
        <dbReference type="Rhea" id="RHEA-COMP:9622"/>
        <dbReference type="Rhea" id="RHEA-COMP:12672"/>
        <dbReference type="Rhea" id="RHEA-COMP:12673"/>
        <dbReference type="ChEBI" id="CHEBI:15378"/>
        <dbReference type="ChEBI" id="CHEBI:64719"/>
        <dbReference type="ChEBI" id="CHEBI:78442"/>
        <dbReference type="ChEBI" id="CHEBI:78494"/>
        <dbReference type="ChEBI" id="CHEBI:133044"/>
        <dbReference type="EC" id="2.3.2.6"/>
    </reaction>
</comment>
<evidence type="ECO:0000256" key="8">
    <source>
        <dbReference type="ARBA" id="ARBA00054043"/>
    </source>
</evidence>
<evidence type="ECO:0000256" key="11">
    <source>
        <dbReference type="ARBA" id="ARBA00074372"/>
    </source>
</evidence>
<evidence type="ECO:0000313" key="17">
    <source>
        <dbReference type="Proteomes" id="UP000316471"/>
    </source>
</evidence>
<comment type="catalytic activity">
    <reaction evidence="5 15">
        <text>L-phenylalanyl-tRNA(Phe) + an N-terminal L-alpha-aminoacyl-[protein] = an N-terminal L-phenylalanyl-L-alpha-aminoacyl-[protein] + tRNA(Phe)</text>
        <dbReference type="Rhea" id="RHEA:43632"/>
        <dbReference type="Rhea" id="RHEA-COMP:9668"/>
        <dbReference type="Rhea" id="RHEA-COMP:9699"/>
        <dbReference type="Rhea" id="RHEA-COMP:10636"/>
        <dbReference type="Rhea" id="RHEA-COMP:10637"/>
        <dbReference type="ChEBI" id="CHEBI:78442"/>
        <dbReference type="ChEBI" id="CHEBI:78531"/>
        <dbReference type="ChEBI" id="CHEBI:78597"/>
        <dbReference type="ChEBI" id="CHEBI:83561"/>
        <dbReference type="EC" id="2.3.2.6"/>
    </reaction>
</comment>
<dbReference type="SUPFAM" id="SSF55729">
    <property type="entry name" value="Acyl-CoA N-acyltransferases (Nat)"/>
    <property type="match status" value="1"/>
</dbReference>
<evidence type="ECO:0000256" key="14">
    <source>
        <dbReference type="ARBA" id="ARBA00083640"/>
    </source>
</evidence>
<evidence type="ECO:0000256" key="5">
    <source>
        <dbReference type="ARBA" id="ARBA00050607"/>
    </source>
</evidence>
<gene>
    <name evidence="15" type="primary">aat</name>
    <name evidence="16" type="ORF">IP93_01105</name>
</gene>
<evidence type="ECO:0000256" key="6">
    <source>
        <dbReference type="ARBA" id="ARBA00050652"/>
    </source>
</evidence>
<dbReference type="RefSeq" id="WP_144813044.1">
    <property type="nucleotide sequence ID" value="NZ_VLKP01000003.1"/>
</dbReference>
<dbReference type="AlphaFoldDB" id="A0A562LYN0"/>
<keyword evidence="4 15" id="KW-0012">Acyltransferase</keyword>
<evidence type="ECO:0000256" key="1">
    <source>
        <dbReference type="ARBA" id="ARBA00004496"/>
    </source>
</evidence>
<evidence type="ECO:0000256" key="3">
    <source>
        <dbReference type="ARBA" id="ARBA00022679"/>
    </source>
</evidence>
<dbReference type="Pfam" id="PF03588">
    <property type="entry name" value="Leu_Phe_trans"/>
    <property type="match status" value="1"/>
</dbReference>
<dbReference type="Gene3D" id="3.30.70.3550">
    <property type="entry name" value="Leucyl/phenylalanyl-tRNA-protein transferase, N-terminal domain"/>
    <property type="match status" value="1"/>
</dbReference>
<dbReference type="OrthoDB" id="9790282at2"/>